<feature type="binding site" evidence="7">
    <location>
        <position position="209"/>
    </location>
    <ligand>
        <name>a divalent metal cation</name>
        <dbReference type="ChEBI" id="CHEBI:60240"/>
        <label>1</label>
    </ligand>
</feature>
<feature type="binding site" evidence="7">
    <location>
        <position position="133"/>
    </location>
    <ligand>
        <name>a divalent metal cation</name>
        <dbReference type="ChEBI" id="CHEBI:60240"/>
        <label>2</label>
    </ligand>
</feature>
<keyword evidence="5" id="KW-0269">Exonuclease</keyword>
<dbReference type="STRING" id="634498.mru_0721"/>
<sequence length="264" mass="30031">MTGLIDIGLNLMHRSFDKNREEIINNAISNGVSQFVITGTSVKSSKIALNYAKDEKWNGILFSTAGVHPHDAKTCNEKTLDALKEFAKNDCVVAIGECGLDYNRNYSPQDVQREWFENQVKLAQELDMPLFLHEREAHEDMVKILSKYPEMCEKACVHCFTGTKEEAEKYLELGCYIGVTGWICDERRGQSLQEAVTVIPPEKMMIETDAPFLIPRNFPKKPKSNKNKPEYLPHILNTIAEYKECDSAELGEAVSKTTREFFKI</sequence>
<dbReference type="RefSeq" id="WP_012955523.1">
    <property type="nucleotide sequence ID" value="NC_013790.1"/>
</dbReference>
<dbReference type="CDD" id="cd01310">
    <property type="entry name" value="TatD_DNAse"/>
    <property type="match status" value="1"/>
</dbReference>
<dbReference type="PATRIC" id="fig|634498.28.peg.724"/>
<dbReference type="SUPFAM" id="SSF51556">
    <property type="entry name" value="Metallo-dependent hydrolases"/>
    <property type="match status" value="1"/>
</dbReference>
<reference evidence="8 9" key="1">
    <citation type="journal article" date="2010" name="PLoS ONE">
        <title>The genome sequence of the rumen methanogen Methanobrevibacter ruminantium reveals new possibilities for controlling ruminant methane emissions.</title>
        <authorList>
            <person name="Leahy S.C."/>
            <person name="Kelly W.J."/>
            <person name="Altermann E."/>
            <person name="Ronimus R.S."/>
            <person name="Yeoman C.J."/>
            <person name="Pacheco D.M."/>
            <person name="Li D."/>
            <person name="Kong Z."/>
            <person name="McTavish S."/>
            <person name="Sang C."/>
            <person name="Lambie S.C."/>
            <person name="Janssen P.H."/>
            <person name="Dey D."/>
            <person name="Attwood G.T."/>
        </authorList>
    </citation>
    <scope>NUCLEOTIDE SEQUENCE [LARGE SCALE GENOMIC DNA]</scope>
    <source>
        <strain evidence="9">ATCC 35063 / DSM 1093 / JCM 13430 / OCM 146 / M1</strain>
    </source>
</reference>
<dbReference type="FunFam" id="3.20.20.140:FF:000018">
    <property type="entry name" value="3'-5' ssDNA/RNA exonuclease TatD"/>
    <property type="match status" value="1"/>
</dbReference>
<dbReference type="Proteomes" id="UP000008680">
    <property type="component" value="Chromosome"/>
</dbReference>
<dbReference type="InterPro" id="IPR032466">
    <property type="entry name" value="Metal_Hydrolase"/>
</dbReference>
<dbReference type="AlphaFoldDB" id="D3E211"/>
<name>D3E211_METRM</name>
<keyword evidence="3 7" id="KW-0479">Metal-binding</keyword>
<dbReference type="InterPro" id="IPR018228">
    <property type="entry name" value="DNase_TatD-rel_CS"/>
</dbReference>
<organism evidence="8 9">
    <name type="scientific">Methanobrevibacter ruminantium (strain ATCC 35063 / DSM 1093 / JCM 13430 / OCM 146 / M1)</name>
    <name type="common">Methanobacterium ruminantium</name>
    <dbReference type="NCBI Taxonomy" id="634498"/>
    <lineage>
        <taxon>Archaea</taxon>
        <taxon>Methanobacteriati</taxon>
        <taxon>Methanobacteriota</taxon>
        <taxon>Methanomada group</taxon>
        <taxon>Methanobacteria</taxon>
        <taxon>Methanobacteriales</taxon>
        <taxon>Methanobacteriaceae</taxon>
        <taxon>Methanobrevibacter</taxon>
    </lineage>
</organism>
<dbReference type="HOGENOM" id="CLU_031506_1_2_2"/>
<accession>D3E211</accession>
<dbReference type="Pfam" id="PF01026">
    <property type="entry name" value="TatD_DNase"/>
    <property type="match status" value="1"/>
</dbReference>
<dbReference type="NCBIfam" id="TIGR00010">
    <property type="entry name" value="YchF/TatD family DNA exonuclease"/>
    <property type="match status" value="1"/>
</dbReference>
<keyword evidence="2" id="KW-0540">Nuclease</keyword>
<dbReference type="InterPro" id="IPR001130">
    <property type="entry name" value="TatD-like"/>
</dbReference>
<dbReference type="PANTHER" id="PTHR10060:SF15">
    <property type="entry name" value="DEOXYRIBONUCLEASE TATDN1"/>
    <property type="match status" value="1"/>
</dbReference>
<evidence type="ECO:0000256" key="3">
    <source>
        <dbReference type="ARBA" id="ARBA00022723"/>
    </source>
</evidence>
<dbReference type="GO" id="GO:0046872">
    <property type="term" value="F:metal ion binding"/>
    <property type="evidence" value="ECO:0007669"/>
    <property type="project" value="UniProtKB-KW"/>
</dbReference>
<dbReference type="GO" id="GO:0004536">
    <property type="term" value="F:DNA nuclease activity"/>
    <property type="evidence" value="ECO:0007669"/>
    <property type="project" value="InterPro"/>
</dbReference>
<dbReference type="GeneID" id="8770369"/>
<feature type="binding site" evidence="7">
    <location>
        <position position="97"/>
    </location>
    <ligand>
        <name>a divalent metal cation</name>
        <dbReference type="ChEBI" id="CHEBI:60240"/>
        <label>1</label>
    </ligand>
</feature>
<evidence type="ECO:0000256" key="4">
    <source>
        <dbReference type="ARBA" id="ARBA00022801"/>
    </source>
</evidence>
<dbReference type="InterPro" id="IPR050891">
    <property type="entry name" value="TatD-type_Hydrolase"/>
</dbReference>
<gene>
    <name evidence="8" type="ordered locus">mru_0721</name>
</gene>
<dbReference type="eggNOG" id="arCOG00891">
    <property type="taxonomic scope" value="Archaea"/>
</dbReference>
<evidence type="ECO:0000313" key="9">
    <source>
        <dbReference type="Proteomes" id="UP000008680"/>
    </source>
</evidence>
<dbReference type="PROSITE" id="PS01090">
    <property type="entry name" value="TATD_2"/>
    <property type="match status" value="1"/>
</dbReference>
<dbReference type="OrthoDB" id="26412at2157"/>
<keyword evidence="4 8" id="KW-0378">Hydrolase</keyword>
<dbReference type="InterPro" id="IPR015991">
    <property type="entry name" value="TatD/YcfH-like"/>
</dbReference>
<dbReference type="Gene3D" id="3.20.20.140">
    <property type="entry name" value="Metal-dependent hydrolases"/>
    <property type="match status" value="1"/>
</dbReference>
<proteinExistence type="predicted"/>
<dbReference type="PANTHER" id="PTHR10060">
    <property type="entry name" value="TATD FAMILY DEOXYRIBONUCLEASE"/>
    <property type="match status" value="1"/>
</dbReference>
<dbReference type="EMBL" id="CP001719">
    <property type="protein sequence ID" value="ADC46572.1"/>
    <property type="molecule type" value="Genomic_DNA"/>
</dbReference>
<evidence type="ECO:0000256" key="5">
    <source>
        <dbReference type="ARBA" id="ARBA00022839"/>
    </source>
</evidence>
<evidence type="ECO:0000256" key="7">
    <source>
        <dbReference type="PIRSR" id="PIRSR005902-1"/>
    </source>
</evidence>
<evidence type="ECO:0000313" key="8">
    <source>
        <dbReference type="EMBL" id="ADC46572.1"/>
    </source>
</evidence>
<dbReference type="KEGG" id="mru:mru_0721"/>
<keyword evidence="9" id="KW-1185">Reference proteome</keyword>
<feature type="binding site" evidence="7">
    <location>
        <position position="158"/>
    </location>
    <ligand>
        <name>a divalent metal cation</name>
        <dbReference type="ChEBI" id="CHEBI:60240"/>
        <label>2</label>
    </ligand>
</feature>
<dbReference type="PIRSF" id="PIRSF005902">
    <property type="entry name" value="DNase_TatD"/>
    <property type="match status" value="1"/>
</dbReference>
<keyword evidence="1" id="KW-0963">Cytoplasm</keyword>
<keyword evidence="6" id="KW-0460">Magnesium</keyword>
<evidence type="ECO:0000256" key="2">
    <source>
        <dbReference type="ARBA" id="ARBA00022722"/>
    </source>
</evidence>
<protein>
    <submittedName>
        <fullName evidence="8">Hydrolase TatD family</fullName>
    </submittedName>
</protein>
<dbReference type="GO" id="GO:0004527">
    <property type="term" value="F:exonuclease activity"/>
    <property type="evidence" value="ECO:0007669"/>
    <property type="project" value="UniProtKB-KW"/>
</dbReference>
<evidence type="ECO:0000256" key="1">
    <source>
        <dbReference type="ARBA" id="ARBA00022490"/>
    </source>
</evidence>
<evidence type="ECO:0000256" key="6">
    <source>
        <dbReference type="ARBA" id="ARBA00022842"/>
    </source>
</evidence>